<evidence type="ECO:0000313" key="2">
    <source>
        <dbReference type="EMBL" id="CAB4155800.1"/>
    </source>
</evidence>
<organism evidence="2">
    <name type="scientific">uncultured Caudovirales phage</name>
    <dbReference type="NCBI Taxonomy" id="2100421"/>
    <lineage>
        <taxon>Viruses</taxon>
        <taxon>Duplodnaviria</taxon>
        <taxon>Heunggongvirae</taxon>
        <taxon>Uroviricota</taxon>
        <taxon>Caudoviricetes</taxon>
        <taxon>Peduoviridae</taxon>
        <taxon>Maltschvirus</taxon>
        <taxon>Maltschvirus maltsch</taxon>
    </lineage>
</organism>
<name>A0A6J5N860_9CAUD</name>
<reference evidence="2" key="1">
    <citation type="submission" date="2020-04" db="EMBL/GenBank/DDBJ databases">
        <authorList>
            <person name="Chiriac C."/>
            <person name="Salcher M."/>
            <person name="Ghai R."/>
            <person name="Kavagutti S V."/>
        </authorList>
    </citation>
    <scope>NUCLEOTIDE SEQUENCE</scope>
</reference>
<dbReference type="EMBL" id="LR796441">
    <property type="protein sequence ID" value="CAB4144954.1"/>
    <property type="molecule type" value="Genomic_DNA"/>
</dbReference>
<protein>
    <submittedName>
        <fullName evidence="2">Uncharacterized protein</fullName>
    </submittedName>
</protein>
<sequence length="102" mass="11926">MKREDPVVYKYEYWSTYGDASPNRRTNIYFKTYRTQPTKVTVRRELAVMIGCAGLRRGVEQNDDGTQLRLYSERHAMVGFGGPYLANTGKTYKELKELYNNE</sequence>
<dbReference type="EMBL" id="LR796634">
    <property type="protein sequence ID" value="CAB4155800.1"/>
    <property type="molecule type" value="Genomic_DNA"/>
</dbReference>
<accession>A0A6J5N860</accession>
<evidence type="ECO:0000313" key="1">
    <source>
        <dbReference type="EMBL" id="CAB4144954.1"/>
    </source>
</evidence>
<proteinExistence type="predicted"/>
<gene>
    <name evidence="1" type="ORF">UFOVP467_14</name>
    <name evidence="2" type="ORF">UFOVP657_20</name>
</gene>